<evidence type="ECO:0000256" key="3">
    <source>
        <dbReference type="ARBA" id="ARBA00023082"/>
    </source>
</evidence>
<evidence type="ECO:0000256" key="1">
    <source>
        <dbReference type="ARBA" id="ARBA00010641"/>
    </source>
</evidence>
<evidence type="ECO:0000259" key="5">
    <source>
        <dbReference type="Pfam" id="PF04542"/>
    </source>
</evidence>
<keyword evidence="4" id="KW-0804">Transcription</keyword>
<dbReference type="Pfam" id="PF04542">
    <property type="entry name" value="Sigma70_r2"/>
    <property type="match status" value="1"/>
</dbReference>
<dbReference type="SUPFAM" id="SSF88659">
    <property type="entry name" value="Sigma3 and sigma4 domains of RNA polymerase sigma factors"/>
    <property type="match status" value="1"/>
</dbReference>
<gene>
    <name evidence="7" type="ORF">KYD98_08700</name>
</gene>
<dbReference type="InterPro" id="IPR039425">
    <property type="entry name" value="RNA_pol_sigma-70-like"/>
</dbReference>
<protein>
    <submittedName>
        <fullName evidence="7">Sigma-70 family RNA polymerase sigma factor</fullName>
    </submittedName>
</protein>
<evidence type="ECO:0000256" key="4">
    <source>
        <dbReference type="ARBA" id="ARBA00023163"/>
    </source>
</evidence>
<dbReference type="InterPro" id="IPR007627">
    <property type="entry name" value="RNA_pol_sigma70_r2"/>
</dbReference>
<name>A0ABS7AP33_9CLOT</name>
<feature type="domain" description="RNA polymerase sigma-70 region 2" evidence="5">
    <location>
        <begin position="34"/>
        <end position="98"/>
    </location>
</feature>
<comment type="caution">
    <text evidence="7">The sequence shown here is derived from an EMBL/GenBank/DDBJ whole genome shotgun (WGS) entry which is preliminary data.</text>
</comment>
<evidence type="ECO:0000313" key="7">
    <source>
        <dbReference type="EMBL" id="MBW6410171.1"/>
    </source>
</evidence>
<dbReference type="Gene3D" id="1.10.10.10">
    <property type="entry name" value="Winged helix-like DNA-binding domain superfamily/Winged helix DNA-binding domain"/>
    <property type="match status" value="1"/>
</dbReference>
<dbReference type="SUPFAM" id="SSF88946">
    <property type="entry name" value="Sigma2 domain of RNA polymerase sigma factors"/>
    <property type="match status" value="1"/>
</dbReference>
<dbReference type="InterPro" id="IPR013325">
    <property type="entry name" value="RNA_pol_sigma_r2"/>
</dbReference>
<evidence type="ECO:0000313" key="8">
    <source>
        <dbReference type="Proteomes" id="UP001519921"/>
    </source>
</evidence>
<dbReference type="Pfam" id="PF08281">
    <property type="entry name" value="Sigma70_r4_2"/>
    <property type="match status" value="1"/>
</dbReference>
<dbReference type="InterPro" id="IPR014284">
    <property type="entry name" value="RNA_pol_sigma-70_dom"/>
</dbReference>
<keyword evidence="8" id="KW-1185">Reference proteome</keyword>
<dbReference type="EMBL" id="JAHXPT010000005">
    <property type="protein sequence ID" value="MBW6410171.1"/>
    <property type="molecule type" value="Genomic_DNA"/>
</dbReference>
<keyword evidence="3" id="KW-0731">Sigma factor</keyword>
<dbReference type="NCBIfam" id="TIGR02937">
    <property type="entry name" value="sigma70-ECF"/>
    <property type="match status" value="1"/>
</dbReference>
<dbReference type="Proteomes" id="UP001519921">
    <property type="component" value="Unassembled WGS sequence"/>
</dbReference>
<dbReference type="InterPro" id="IPR013249">
    <property type="entry name" value="RNA_pol_sigma70_r4_t2"/>
</dbReference>
<evidence type="ECO:0000259" key="6">
    <source>
        <dbReference type="Pfam" id="PF08281"/>
    </source>
</evidence>
<dbReference type="CDD" id="cd06171">
    <property type="entry name" value="Sigma70_r4"/>
    <property type="match status" value="1"/>
</dbReference>
<dbReference type="PANTHER" id="PTHR43133">
    <property type="entry name" value="RNA POLYMERASE ECF-TYPE SIGMA FACTO"/>
    <property type="match status" value="1"/>
</dbReference>
<reference evidence="7 8" key="1">
    <citation type="submission" date="2021-07" db="EMBL/GenBank/DDBJ databases">
        <title>Clostridium weizhouense sp. nov., an anaerobic bacterium isolated from activated sludge of Petroleum wastewater.</title>
        <authorList>
            <person name="Li Q."/>
        </authorList>
    </citation>
    <scope>NUCLEOTIDE SEQUENCE [LARGE SCALE GENOMIC DNA]</scope>
    <source>
        <strain evidence="7 8">YB-6</strain>
    </source>
</reference>
<dbReference type="NCBIfam" id="TIGR02954">
    <property type="entry name" value="Sig70_famx3"/>
    <property type="match status" value="1"/>
</dbReference>
<comment type="similarity">
    <text evidence="1">Belongs to the sigma-70 factor family. ECF subfamily.</text>
</comment>
<dbReference type="Gene3D" id="1.10.1740.10">
    <property type="match status" value="1"/>
</dbReference>
<dbReference type="PANTHER" id="PTHR43133:SF51">
    <property type="entry name" value="RNA POLYMERASE SIGMA FACTOR"/>
    <property type="match status" value="1"/>
</dbReference>
<dbReference type="RefSeq" id="WP_219779266.1">
    <property type="nucleotide sequence ID" value="NZ_JAHXPT010000005.1"/>
</dbReference>
<dbReference type="InterPro" id="IPR036388">
    <property type="entry name" value="WH-like_DNA-bd_sf"/>
</dbReference>
<feature type="domain" description="RNA polymerase sigma factor 70 region 4 type 2" evidence="6">
    <location>
        <begin position="123"/>
        <end position="174"/>
    </location>
</feature>
<evidence type="ECO:0000256" key="2">
    <source>
        <dbReference type="ARBA" id="ARBA00023015"/>
    </source>
</evidence>
<dbReference type="InterPro" id="IPR014300">
    <property type="entry name" value="RNA_pol_sigma-V"/>
</dbReference>
<accession>A0ABS7AP33</accession>
<dbReference type="InterPro" id="IPR013324">
    <property type="entry name" value="RNA_pol_sigma_r3/r4-like"/>
</dbReference>
<organism evidence="7 8">
    <name type="scientific">Clostridium weizhouense</name>
    <dbReference type="NCBI Taxonomy" id="2859781"/>
    <lineage>
        <taxon>Bacteria</taxon>
        <taxon>Bacillati</taxon>
        <taxon>Bacillota</taxon>
        <taxon>Clostridia</taxon>
        <taxon>Eubacteriales</taxon>
        <taxon>Clostridiaceae</taxon>
        <taxon>Clostridium</taxon>
    </lineage>
</organism>
<sequence length="186" mass="21844">MATMKSKILNLKIDDETRLIKKSIAGDKQCFSELIRKYKIYLFKTAYTYVKNEEDAIEILQECTYRAMIGIGKLKKSEYFKTWITRIVINCSLDFINKGNTVYSINNEVNINTMNISIDEKLDLYNAIDLLRDNYKTAIILKYFNDMTIKNIARVMEAPENTVKTYLRRAKESLSKILKEDYLNEQ</sequence>
<proteinExistence type="inferred from homology"/>
<keyword evidence="2" id="KW-0805">Transcription regulation</keyword>